<sequence length="211" mass="23187">MKFFDISLPLNSKTISWPGDVRFSREENRGSGITSRLVMSTHTGTHIDAPKHFLFDKPGVDRIDLSKLIGPCRVISLPVSPPREGEIKRGLIGSSHLSKFNIRPGERILIKTRNSSLYKRGKFTSNYVSLSLDGAKYLARKKIALLGIDWLGIEAKSSPGHPVHKILLGAGIVIVEGLDLSKIKPGKYNLAALPLRIVASDGSPCRAILWK</sequence>
<evidence type="ECO:0000256" key="1">
    <source>
        <dbReference type="ARBA" id="ARBA00001947"/>
    </source>
</evidence>
<dbReference type="SUPFAM" id="SSF102198">
    <property type="entry name" value="Putative cyclase"/>
    <property type="match status" value="1"/>
</dbReference>
<evidence type="ECO:0000313" key="12">
    <source>
        <dbReference type="EMBL" id="OGE84452.1"/>
    </source>
</evidence>
<dbReference type="GO" id="GO:0004061">
    <property type="term" value="F:arylformamidase activity"/>
    <property type="evidence" value="ECO:0007669"/>
    <property type="project" value="UniProtKB-EC"/>
</dbReference>
<dbReference type="PANTHER" id="PTHR31118:SF12">
    <property type="entry name" value="CYCLASE-LIKE PROTEIN 2"/>
    <property type="match status" value="1"/>
</dbReference>
<gene>
    <name evidence="12" type="ORF">A2846_00915</name>
</gene>
<dbReference type="Pfam" id="PF04199">
    <property type="entry name" value="Cyclase"/>
    <property type="match status" value="1"/>
</dbReference>
<evidence type="ECO:0000256" key="6">
    <source>
        <dbReference type="ARBA" id="ARBA00022723"/>
    </source>
</evidence>
<comment type="caution">
    <text evidence="12">The sequence shown here is derived from an EMBL/GenBank/DDBJ whole genome shotgun (WGS) entry which is preliminary data.</text>
</comment>
<accession>A0A1F5P3M8</accession>
<proteinExistence type="predicted"/>
<evidence type="ECO:0000256" key="7">
    <source>
        <dbReference type="ARBA" id="ARBA00022801"/>
    </source>
</evidence>
<evidence type="ECO:0000256" key="11">
    <source>
        <dbReference type="ARBA" id="ARBA00060547"/>
    </source>
</evidence>
<dbReference type="EMBL" id="MFEN01000011">
    <property type="protein sequence ID" value="OGE84452.1"/>
    <property type="molecule type" value="Genomic_DNA"/>
</dbReference>
<dbReference type="GO" id="GO:0046872">
    <property type="term" value="F:metal ion binding"/>
    <property type="evidence" value="ECO:0007669"/>
    <property type="project" value="UniProtKB-KW"/>
</dbReference>
<name>A0A1F5P3M8_9BACT</name>
<evidence type="ECO:0000313" key="13">
    <source>
        <dbReference type="Proteomes" id="UP000176339"/>
    </source>
</evidence>
<dbReference type="PANTHER" id="PTHR31118">
    <property type="entry name" value="CYCLASE-LIKE PROTEIN 2"/>
    <property type="match status" value="1"/>
</dbReference>
<dbReference type="EC" id="3.5.1.9" evidence="4"/>
<comment type="pathway">
    <text evidence="11">Amino-acid degradation; L-tryptophan degradation via kynurenine pathway; L-kynurenine from L-tryptophan: step 2/2.</text>
</comment>
<evidence type="ECO:0000256" key="10">
    <source>
        <dbReference type="ARBA" id="ARBA00048496"/>
    </source>
</evidence>
<evidence type="ECO:0000256" key="3">
    <source>
        <dbReference type="ARBA" id="ARBA00011738"/>
    </source>
</evidence>
<keyword evidence="7" id="KW-0378">Hydrolase</keyword>
<keyword evidence="6" id="KW-0479">Metal-binding</keyword>
<dbReference type="InterPro" id="IPR037175">
    <property type="entry name" value="KFase_sf"/>
</dbReference>
<evidence type="ECO:0000256" key="5">
    <source>
        <dbReference type="ARBA" id="ARBA00014889"/>
    </source>
</evidence>
<evidence type="ECO:0000256" key="4">
    <source>
        <dbReference type="ARBA" id="ARBA00012930"/>
    </source>
</evidence>
<dbReference type="Proteomes" id="UP000176339">
    <property type="component" value="Unassembled WGS sequence"/>
</dbReference>
<keyword evidence="9" id="KW-0823">Tryptophan catabolism</keyword>
<dbReference type="Gene3D" id="3.50.30.50">
    <property type="entry name" value="Putative cyclase"/>
    <property type="match status" value="1"/>
</dbReference>
<protein>
    <recommendedName>
        <fullName evidence="5">Kynurenine formamidase</fullName>
        <ecNumber evidence="4">3.5.1.9</ecNumber>
    </recommendedName>
</protein>
<evidence type="ECO:0000256" key="2">
    <source>
        <dbReference type="ARBA" id="ARBA00002204"/>
    </source>
</evidence>
<comment type="subunit">
    <text evidence="3">Homodimer.</text>
</comment>
<dbReference type="GO" id="GO:0019441">
    <property type="term" value="P:L-tryptophan catabolic process to kynurenine"/>
    <property type="evidence" value="ECO:0007669"/>
    <property type="project" value="InterPro"/>
</dbReference>
<evidence type="ECO:0000256" key="8">
    <source>
        <dbReference type="ARBA" id="ARBA00022833"/>
    </source>
</evidence>
<reference evidence="12 13" key="1">
    <citation type="journal article" date="2016" name="Nat. Commun.">
        <title>Thousands of microbial genomes shed light on interconnected biogeochemical processes in an aquifer system.</title>
        <authorList>
            <person name="Anantharaman K."/>
            <person name="Brown C.T."/>
            <person name="Hug L.A."/>
            <person name="Sharon I."/>
            <person name="Castelle C.J."/>
            <person name="Probst A.J."/>
            <person name="Thomas B.C."/>
            <person name="Singh A."/>
            <person name="Wilkins M.J."/>
            <person name="Karaoz U."/>
            <person name="Brodie E.L."/>
            <person name="Williams K.H."/>
            <person name="Hubbard S.S."/>
            <person name="Banfield J.F."/>
        </authorList>
    </citation>
    <scope>NUCLEOTIDE SEQUENCE [LARGE SCALE GENOMIC DNA]</scope>
</reference>
<comment type="catalytic activity">
    <reaction evidence="10">
        <text>N-formyl-L-kynurenine + H2O = L-kynurenine + formate + H(+)</text>
        <dbReference type="Rhea" id="RHEA:13009"/>
        <dbReference type="ChEBI" id="CHEBI:15377"/>
        <dbReference type="ChEBI" id="CHEBI:15378"/>
        <dbReference type="ChEBI" id="CHEBI:15740"/>
        <dbReference type="ChEBI" id="CHEBI:57959"/>
        <dbReference type="ChEBI" id="CHEBI:58629"/>
        <dbReference type="EC" id="3.5.1.9"/>
    </reaction>
</comment>
<comment type="cofactor">
    <cofactor evidence="1">
        <name>Zn(2+)</name>
        <dbReference type="ChEBI" id="CHEBI:29105"/>
    </cofactor>
</comment>
<dbReference type="FunFam" id="3.50.30.50:FF:000001">
    <property type="entry name" value="Kynurenine formamidase"/>
    <property type="match status" value="1"/>
</dbReference>
<dbReference type="InterPro" id="IPR007325">
    <property type="entry name" value="KFase/CYL"/>
</dbReference>
<keyword evidence="8" id="KW-0862">Zinc</keyword>
<comment type="function">
    <text evidence="2">Catalyzes the hydrolysis of N-formyl-L-kynurenine to L-kynurenine, the second step in the kynurenine pathway of tryptophan degradation.</text>
</comment>
<dbReference type="AlphaFoldDB" id="A0A1F5P3M8"/>
<organism evidence="12 13">
    <name type="scientific">Candidatus Doudnabacteria bacterium RIFCSPHIGHO2_01_FULL_49_9</name>
    <dbReference type="NCBI Taxonomy" id="1817827"/>
    <lineage>
        <taxon>Bacteria</taxon>
        <taxon>Candidatus Doudnaibacteriota</taxon>
    </lineage>
</organism>
<evidence type="ECO:0000256" key="9">
    <source>
        <dbReference type="ARBA" id="ARBA00023079"/>
    </source>
</evidence>